<comment type="caution">
    <text evidence="2">The sequence shown here is derived from an EMBL/GenBank/DDBJ whole genome shotgun (WGS) entry which is preliminary data.</text>
</comment>
<evidence type="ECO:0000313" key="2">
    <source>
        <dbReference type="EMBL" id="KAF5196934.1"/>
    </source>
</evidence>
<feature type="region of interest" description="Disordered" evidence="1">
    <location>
        <begin position="22"/>
        <end position="72"/>
    </location>
</feature>
<name>A0A7J6WHL4_THATH</name>
<evidence type="ECO:0000313" key="3">
    <source>
        <dbReference type="Proteomes" id="UP000554482"/>
    </source>
</evidence>
<dbReference type="AlphaFoldDB" id="A0A7J6WHL4"/>
<dbReference type="Proteomes" id="UP000554482">
    <property type="component" value="Unassembled WGS sequence"/>
</dbReference>
<sequence>MESVAKFEGDLNLKATELRLGLPGVDDFEKQKTPAVRSNKRSLDETGDDTGSNSNSIISDARDCDRESAPAA</sequence>
<feature type="non-terminal residue" evidence="2">
    <location>
        <position position="72"/>
    </location>
</feature>
<accession>A0A7J6WHL4</accession>
<proteinExistence type="predicted"/>
<feature type="compositionally biased region" description="Polar residues" evidence="1">
    <location>
        <begin position="49"/>
        <end position="58"/>
    </location>
</feature>
<protein>
    <submittedName>
        <fullName evidence="2">Auxin-responsive protein</fullName>
    </submittedName>
</protein>
<keyword evidence="3" id="KW-1185">Reference proteome</keyword>
<dbReference type="OrthoDB" id="1926344at2759"/>
<feature type="compositionally biased region" description="Basic and acidic residues" evidence="1">
    <location>
        <begin position="60"/>
        <end position="72"/>
    </location>
</feature>
<organism evidence="2 3">
    <name type="scientific">Thalictrum thalictroides</name>
    <name type="common">Rue-anemone</name>
    <name type="synonym">Anemone thalictroides</name>
    <dbReference type="NCBI Taxonomy" id="46969"/>
    <lineage>
        <taxon>Eukaryota</taxon>
        <taxon>Viridiplantae</taxon>
        <taxon>Streptophyta</taxon>
        <taxon>Embryophyta</taxon>
        <taxon>Tracheophyta</taxon>
        <taxon>Spermatophyta</taxon>
        <taxon>Magnoliopsida</taxon>
        <taxon>Ranunculales</taxon>
        <taxon>Ranunculaceae</taxon>
        <taxon>Thalictroideae</taxon>
        <taxon>Thalictrum</taxon>
    </lineage>
</organism>
<evidence type="ECO:0000256" key="1">
    <source>
        <dbReference type="SAM" id="MobiDB-lite"/>
    </source>
</evidence>
<gene>
    <name evidence="2" type="ORF">FRX31_013478</name>
</gene>
<dbReference type="EMBL" id="JABWDY010015322">
    <property type="protein sequence ID" value="KAF5196934.1"/>
    <property type="molecule type" value="Genomic_DNA"/>
</dbReference>
<reference evidence="2 3" key="1">
    <citation type="submission" date="2020-06" db="EMBL/GenBank/DDBJ databases">
        <title>Transcriptomic and genomic resources for Thalictrum thalictroides and T. hernandezii: Facilitating candidate gene discovery in an emerging model plant lineage.</title>
        <authorList>
            <person name="Arias T."/>
            <person name="Riano-Pachon D.M."/>
            <person name="Di Stilio V.S."/>
        </authorList>
    </citation>
    <scope>NUCLEOTIDE SEQUENCE [LARGE SCALE GENOMIC DNA]</scope>
    <source>
        <strain evidence="3">cv. WT478/WT964</strain>
        <tissue evidence="2">Leaves</tissue>
    </source>
</reference>